<dbReference type="EMBL" id="JXMU01000003">
    <property type="protein sequence ID" value="KPB02278.1"/>
    <property type="molecule type" value="Genomic_DNA"/>
</dbReference>
<keyword evidence="2" id="KW-1185">Reference proteome</keyword>
<dbReference type="RefSeq" id="WP_053997883.1">
    <property type="nucleotide sequence ID" value="NZ_JXMU01000003.1"/>
</dbReference>
<proteinExistence type="predicted"/>
<dbReference type="PATRIC" id="fig|1514904.3.peg.2330"/>
<reference evidence="1 2" key="1">
    <citation type="submission" date="2015-01" db="EMBL/GenBank/DDBJ databases">
        <title>Ahrensia donghaiensis sp. nov., a novel dimethylsulphoniopropionate-cleavage bacterium isolated from seawater and emended descriptions of the genus Ahrensia and Ahrensia kielensis.</title>
        <authorList>
            <person name="Liu J."/>
        </authorList>
    </citation>
    <scope>NUCLEOTIDE SEQUENCE [LARGE SCALE GENOMIC DNA]</scope>
    <source>
        <strain evidence="1 2">LZD062</strain>
    </source>
</reference>
<dbReference type="AlphaFoldDB" id="A0A0N1J6J3"/>
<dbReference type="STRING" id="1514904.SU32_03125"/>
<sequence length="107" mass="11220">MIINKHRGEIAANLGGKERCLCLTLGALAHLEASFGATDLTSLTERFSNGRLSAGDLLSIIHAGLLGGGHDFSREDVAEMQVEGGVAGYARIVSELLTLTFGYADEG</sequence>
<dbReference type="InterPro" id="IPR021791">
    <property type="entry name" value="Phage_TAC_11"/>
</dbReference>
<name>A0A0N1J6J3_9HYPH</name>
<evidence type="ECO:0000313" key="1">
    <source>
        <dbReference type="EMBL" id="KPB02278.1"/>
    </source>
</evidence>
<dbReference type="Pfam" id="PF11836">
    <property type="entry name" value="Phage_TAC_11"/>
    <property type="match status" value="1"/>
</dbReference>
<protein>
    <submittedName>
        <fullName evidence="1">Transfer Agent</fullName>
    </submittedName>
</protein>
<evidence type="ECO:0000313" key="2">
    <source>
        <dbReference type="Proteomes" id="UP000038011"/>
    </source>
</evidence>
<dbReference type="Proteomes" id="UP000038011">
    <property type="component" value="Unassembled WGS sequence"/>
</dbReference>
<organism evidence="1 2">
    <name type="scientific">Ahrensia marina</name>
    <dbReference type="NCBI Taxonomy" id="1514904"/>
    <lineage>
        <taxon>Bacteria</taxon>
        <taxon>Pseudomonadati</taxon>
        <taxon>Pseudomonadota</taxon>
        <taxon>Alphaproteobacteria</taxon>
        <taxon>Hyphomicrobiales</taxon>
        <taxon>Ahrensiaceae</taxon>
        <taxon>Ahrensia</taxon>
    </lineage>
</organism>
<dbReference type="OrthoDB" id="7206814at2"/>
<gene>
    <name evidence="1" type="ORF">SU32_03125</name>
</gene>
<comment type="caution">
    <text evidence="1">The sequence shown here is derived from an EMBL/GenBank/DDBJ whole genome shotgun (WGS) entry which is preliminary data.</text>
</comment>
<accession>A0A0N1J6J3</accession>